<sequence>MSQIFCSLVAHFGDRPEYWLNLAVPYHAPCRGIHLLRDQTVLHDSMETDIDADLSSDHAKHSVGRARGAMWAQSDRASNCQVSTTITNLTILRLPTVTLAWRSALSAIGDHAIPHWVNHLQPLHATGSSTSPDPCDASLLCSPVTSISFPSVLTRYCFQHATRN</sequence>
<proteinExistence type="predicted"/>
<dbReference type="EMBL" id="ML975428">
    <property type="protein sequence ID" value="KAF1829718.1"/>
    <property type="molecule type" value="Genomic_DNA"/>
</dbReference>
<accession>A0A6A5JXU3</accession>
<evidence type="ECO:0000313" key="1">
    <source>
        <dbReference type="EMBL" id="KAF1829718.1"/>
    </source>
</evidence>
<gene>
    <name evidence="1" type="ORF">BDW02DRAFT_136345</name>
</gene>
<organism evidence="1 2">
    <name type="scientific">Decorospora gaudefroyi</name>
    <dbReference type="NCBI Taxonomy" id="184978"/>
    <lineage>
        <taxon>Eukaryota</taxon>
        <taxon>Fungi</taxon>
        <taxon>Dikarya</taxon>
        <taxon>Ascomycota</taxon>
        <taxon>Pezizomycotina</taxon>
        <taxon>Dothideomycetes</taxon>
        <taxon>Pleosporomycetidae</taxon>
        <taxon>Pleosporales</taxon>
        <taxon>Pleosporineae</taxon>
        <taxon>Pleosporaceae</taxon>
        <taxon>Decorospora</taxon>
    </lineage>
</organism>
<keyword evidence="2" id="KW-1185">Reference proteome</keyword>
<dbReference type="Proteomes" id="UP000800040">
    <property type="component" value="Unassembled WGS sequence"/>
</dbReference>
<dbReference type="AlphaFoldDB" id="A0A6A5JXU3"/>
<evidence type="ECO:0000313" key="2">
    <source>
        <dbReference type="Proteomes" id="UP000800040"/>
    </source>
</evidence>
<protein>
    <submittedName>
        <fullName evidence="1">Uncharacterized protein</fullName>
    </submittedName>
</protein>
<name>A0A6A5JXU3_9PLEO</name>
<reference evidence="1" key="1">
    <citation type="submission" date="2020-01" db="EMBL/GenBank/DDBJ databases">
        <authorList>
            <consortium name="DOE Joint Genome Institute"/>
            <person name="Haridas S."/>
            <person name="Albert R."/>
            <person name="Binder M."/>
            <person name="Bloem J."/>
            <person name="Labutti K."/>
            <person name="Salamov A."/>
            <person name="Andreopoulos B."/>
            <person name="Baker S.E."/>
            <person name="Barry K."/>
            <person name="Bills G."/>
            <person name="Bluhm B.H."/>
            <person name="Cannon C."/>
            <person name="Castanera R."/>
            <person name="Culley D.E."/>
            <person name="Daum C."/>
            <person name="Ezra D."/>
            <person name="Gonzalez J.B."/>
            <person name="Henrissat B."/>
            <person name="Kuo A."/>
            <person name="Liang C."/>
            <person name="Lipzen A."/>
            <person name="Lutzoni F."/>
            <person name="Magnuson J."/>
            <person name="Mondo S."/>
            <person name="Nolan M."/>
            <person name="Ohm R."/>
            <person name="Pangilinan J."/>
            <person name="Park H.-J."/>
            <person name="Ramirez L."/>
            <person name="Alfaro M."/>
            <person name="Sun H."/>
            <person name="Tritt A."/>
            <person name="Yoshinaga Y."/>
            <person name="Zwiers L.-H."/>
            <person name="Turgeon B.G."/>
            <person name="Goodwin S.B."/>
            <person name="Spatafora J.W."/>
            <person name="Crous P.W."/>
            <person name="Grigoriev I.V."/>
        </authorList>
    </citation>
    <scope>NUCLEOTIDE SEQUENCE</scope>
    <source>
        <strain evidence="1">P77</strain>
    </source>
</reference>